<evidence type="ECO:0000313" key="1">
    <source>
        <dbReference type="EMBL" id="RXJ73000.1"/>
    </source>
</evidence>
<dbReference type="AlphaFoldDB" id="A0A4Q0YPM8"/>
<dbReference type="InterPro" id="IPR011009">
    <property type="entry name" value="Kinase-like_dom_sf"/>
</dbReference>
<accession>A0A4Q0YPM8</accession>
<evidence type="ECO:0000313" key="2">
    <source>
        <dbReference type="Proteomes" id="UP000290287"/>
    </source>
</evidence>
<dbReference type="Gene3D" id="3.90.1200.10">
    <property type="match status" value="1"/>
</dbReference>
<name>A0A4Q0YPM8_9GAMM</name>
<protein>
    <submittedName>
        <fullName evidence="1">Uncharacterized protein</fullName>
    </submittedName>
</protein>
<dbReference type="InterPro" id="IPR008266">
    <property type="entry name" value="Tyr_kinase_AS"/>
</dbReference>
<dbReference type="RefSeq" id="WP_129122443.1">
    <property type="nucleotide sequence ID" value="NZ_PEIB01000013.1"/>
</dbReference>
<dbReference type="SUPFAM" id="SSF56112">
    <property type="entry name" value="Protein kinase-like (PK-like)"/>
    <property type="match status" value="1"/>
</dbReference>
<proteinExistence type="predicted"/>
<dbReference type="GO" id="GO:0004672">
    <property type="term" value="F:protein kinase activity"/>
    <property type="evidence" value="ECO:0007669"/>
    <property type="project" value="InterPro"/>
</dbReference>
<dbReference type="Proteomes" id="UP000290287">
    <property type="component" value="Unassembled WGS sequence"/>
</dbReference>
<dbReference type="OrthoDB" id="9797603at2"/>
<dbReference type="PROSITE" id="PS00109">
    <property type="entry name" value="PROTEIN_KINASE_TYR"/>
    <property type="match status" value="1"/>
</dbReference>
<reference evidence="1 2" key="1">
    <citation type="submission" date="2017-10" db="EMBL/GenBank/DDBJ databases">
        <title>Nyctiphanis sp. nov., isolated from the stomach of the euphausiid Nyctiphanes simplex (Hansen, 1911) in the Gulf of California.</title>
        <authorList>
            <person name="Gomez-Gil B."/>
            <person name="Aguilar-Mendez M."/>
            <person name="Lopez-Cortes A."/>
            <person name="Gomez-Gutierrez J."/>
            <person name="Roque A."/>
            <person name="Lang E."/>
            <person name="Gonzalez-Castillo A."/>
        </authorList>
    </citation>
    <scope>NUCLEOTIDE SEQUENCE [LARGE SCALE GENOMIC DNA]</scope>
    <source>
        <strain evidence="1 2">CAIM 600</strain>
    </source>
</reference>
<organism evidence="1 2">
    <name type="scientific">Veronia nyctiphanis</name>
    <dbReference type="NCBI Taxonomy" id="1278244"/>
    <lineage>
        <taxon>Bacteria</taxon>
        <taxon>Pseudomonadati</taxon>
        <taxon>Pseudomonadota</taxon>
        <taxon>Gammaproteobacteria</taxon>
        <taxon>Vibrionales</taxon>
        <taxon>Vibrionaceae</taxon>
        <taxon>Veronia</taxon>
    </lineage>
</organism>
<gene>
    <name evidence="1" type="ORF">CS022_11895</name>
</gene>
<keyword evidence="2" id="KW-1185">Reference proteome</keyword>
<comment type="caution">
    <text evidence="1">The sequence shown here is derived from an EMBL/GenBank/DDBJ whole genome shotgun (WGS) entry which is preliminary data.</text>
</comment>
<dbReference type="EMBL" id="PEIB01000013">
    <property type="protein sequence ID" value="RXJ73000.1"/>
    <property type="molecule type" value="Genomic_DNA"/>
</dbReference>
<sequence>MDFQHTFKESLFDSHPGRLSVSLAQYYREHQKFCNMAASLTGQQLAVCHQLLTSNIRFMSNDLMARDAKVPTFDPYKLDTASSFSPAQQEMNDLIVNNNEMCQALESLQDMWTVNGFIHSDLRLENCMLQLESSSNSKPKNVTFLDWESFQTGDVAWDIAGVMAGFLSILSLGNVNDSYTGKELNNSAVTYRKKSEHITQQMRSFCLSYLQQGKIGSLHVKTLLNRVINFSAARLLSLSLDSLSGKEEMTLDGLLHLQLAQNILEDPEKSRKTLLAGDGQPMPSTRSDVCC</sequence>